<evidence type="ECO:0000313" key="13">
    <source>
        <dbReference type="Proteomes" id="UP000075613"/>
    </source>
</evidence>
<evidence type="ECO:0000313" key="12">
    <source>
        <dbReference type="EMBL" id="KXU91111.1"/>
    </source>
</evidence>
<dbReference type="Pfam" id="PF01050">
    <property type="entry name" value="MannoseP_isomer"/>
    <property type="match status" value="1"/>
</dbReference>
<dbReference type="OrthoDB" id="9806359at2"/>
<dbReference type="InterPro" id="IPR049577">
    <property type="entry name" value="GMPP_N"/>
</dbReference>
<dbReference type="GO" id="GO:0004475">
    <property type="term" value="F:mannose-1-phosphate guanylyltransferase (GTP) activity"/>
    <property type="evidence" value="ECO:0007669"/>
    <property type="project" value="UniProtKB-EC"/>
</dbReference>
<name>A0A149Q1A8_9BURK</name>
<organism evidence="12 13">
    <name type="scientific">Paraburkholderia monticola</name>
    <dbReference type="NCBI Taxonomy" id="1399968"/>
    <lineage>
        <taxon>Bacteria</taxon>
        <taxon>Pseudomonadati</taxon>
        <taxon>Pseudomonadota</taxon>
        <taxon>Betaproteobacteria</taxon>
        <taxon>Burkholderiales</taxon>
        <taxon>Burkholderiaceae</taxon>
        <taxon>Paraburkholderia</taxon>
    </lineage>
</organism>
<dbReference type="Pfam" id="PF22640">
    <property type="entry name" value="ManC_GMP_beta-helix"/>
    <property type="match status" value="1"/>
</dbReference>
<dbReference type="CDD" id="cd02213">
    <property type="entry name" value="cupin_PMI_typeII_C"/>
    <property type="match status" value="1"/>
</dbReference>
<evidence type="ECO:0000256" key="1">
    <source>
        <dbReference type="ARBA" id="ARBA00006115"/>
    </source>
</evidence>
<reference evidence="12 13" key="1">
    <citation type="journal article" date="2015" name="Int. J. Syst. Evol. Microbiol.">
        <title>Burkholderia monticola sp. nov., isolated from mountain soil.</title>
        <authorList>
            <person name="Baek I."/>
            <person name="Seo B."/>
            <person name="Lee I."/>
            <person name="Yi H."/>
            <person name="Chun J."/>
        </authorList>
    </citation>
    <scope>NUCLEOTIDE SEQUENCE [LARGE SCALE GENOMIC DNA]</scope>
    <source>
        <strain evidence="12 13">JC2948</strain>
    </source>
</reference>
<evidence type="ECO:0000256" key="3">
    <source>
        <dbReference type="ARBA" id="ARBA00022679"/>
    </source>
</evidence>
<dbReference type="InterPro" id="IPR051161">
    <property type="entry name" value="Mannose-6P_isomerase_type2"/>
</dbReference>
<evidence type="ECO:0000256" key="2">
    <source>
        <dbReference type="ARBA" id="ARBA00012387"/>
    </source>
</evidence>
<dbReference type="NCBIfam" id="TIGR01479">
    <property type="entry name" value="GMP_PMI"/>
    <property type="match status" value="1"/>
</dbReference>
<evidence type="ECO:0000256" key="7">
    <source>
        <dbReference type="ARBA" id="ARBA00047343"/>
    </source>
</evidence>
<dbReference type="Gene3D" id="3.90.550.10">
    <property type="entry name" value="Spore Coat Polysaccharide Biosynthesis Protein SpsA, Chain A"/>
    <property type="match status" value="1"/>
</dbReference>
<dbReference type="GO" id="GO:0005525">
    <property type="term" value="F:GTP binding"/>
    <property type="evidence" value="ECO:0007669"/>
    <property type="project" value="UniProtKB-KW"/>
</dbReference>
<evidence type="ECO:0000259" key="11">
    <source>
        <dbReference type="Pfam" id="PF22640"/>
    </source>
</evidence>
<dbReference type="EC" id="2.7.7.13" evidence="2"/>
<dbReference type="SUPFAM" id="SSF53448">
    <property type="entry name" value="Nucleotide-diphospho-sugar transferases"/>
    <property type="match status" value="1"/>
</dbReference>
<protein>
    <recommendedName>
        <fullName evidence="2">mannose-1-phosphate guanylyltransferase</fullName>
        <ecNumber evidence="2">2.7.7.13</ecNumber>
    </recommendedName>
</protein>
<dbReference type="STRING" id="1399968.CI15_00500"/>
<evidence type="ECO:0000256" key="5">
    <source>
        <dbReference type="ARBA" id="ARBA00022741"/>
    </source>
</evidence>
<keyword evidence="4" id="KW-0548">Nucleotidyltransferase</keyword>
<feature type="domain" description="MannoseP isomerase/GMP-like beta-helix" evidence="11">
    <location>
        <begin position="337"/>
        <end position="390"/>
    </location>
</feature>
<comment type="catalytic activity">
    <reaction evidence="7">
        <text>alpha-D-mannose 1-phosphate + GTP + H(+) = GDP-alpha-D-mannose + diphosphate</text>
        <dbReference type="Rhea" id="RHEA:15229"/>
        <dbReference type="ChEBI" id="CHEBI:15378"/>
        <dbReference type="ChEBI" id="CHEBI:33019"/>
        <dbReference type="ChEBI" id="CHEBI:37565"/>
        <dbReference type="ChEBI" id="CHEBI:57527"/>
        <dbReference type="ChEBI" id="CHEBI:58409"/>
        <dbReference type="EC" id="2.7.7.13"/>
    </reaction>
</comment>
<evidence type="ECO:0000259" key="9">
    <source>
        <dbReference type="Pfam" id="PF00483"/>
    </source>
</evidence>
<dbReference type="RefSeq" id="WP_062123103.1">
    <property type="nucleotide sequence ID" value="NZ_LRBG01000001.1"/>
</dbReference>
<proteinExistence type="inferred from homology"/>
<comment type="similarity">
    <text evidence="1 8">Belongs to the mannose-6-phosphate isomerase type 2 family.</text>
</comment>
<dbReference type="Gene3D" id="2.60.120.10">
    <property type="entry name" value="Jelly Rolls"/>
    <property type="match status" value="1"/>
</dbReference>
<dbReference type="InterPro" id="IPR014710">
    <property type="entry name" value="RmlC-like_jellyroll"/>
</dbReference>
<dbReference type="FunFam" id="2.60.120.10:FF:000032">
    <property type="entry name" value="Mannose-1-phosphate guanylyltransferase/mannose-6-phosphate isomerase"/>
    <property type="match status" value="1"/>
</dbReference>
<dbReference type="Proteomes" id="UP000075613">
    <property type="component" value="Unassembled WGS sequence"/>
</dbReference>
<keyword evidence="5" id="KW-0547">Nucleotide-binding</keyword>
<comment type="caution">
    <text evidence="12">The sequence shown here is derived from an EMBL/GenBank/DDBJ whole genome shotgun (WGS) entry which is preliminary data.</text>
</comment>
<keyword evidence="13" id="KW-1185">Reference proteome</keyword>
<dbReference type="EMBL" id="LRBG01000001">
    <property type="protein sequence ID" value="KXU91111.1"/>
    <property type="molecule type" value="Genomic_DNA"/>
</dbReference>
<evidence type="ECO:0000256" key="6">
    <source>
        <dbReference type="ARBA" id="ARBA00023134"/>
    </source>
</evidence>
<dbReference type="SUPFAM" id="SSF51182">
    <property type="entry name" value="RmlC-like cupins"/>
    <property type="match status" value="1"/>
</dbReference>
<evidence type="ECO:0000256" key="8">
    <source>
        <dbReference type="RuleBase" id="RU004190"/>
    </source>
</evidence>
<sequence length="526" mass="56371">MNQIVEPGNPLAPHTGSTVALHELSVQPVILAGGSGTRLWPLSRERNPKQLIGLMGDESLLEATLRRLDDAFDSAAHDAARTRPPAVPLVVCCEELRLPTLERVEQYRKPVRMLLEPVARNTAPALTVAALAARASAAAGDDPILVALPADHLISDHAAFGAALNEALAHASRGAIVTLGVPPQRAATGYGYIRTAAAVGNQGARAIERFVEKPDAELAERYFASGEYWWNSGMFVVRASVWLDAIGLCSPLIAAACQDAFAGASIDAAGALHLARDAFAACPADSVDYAVMERIGHDARLAGVTVPLEAGWSEVGAWDSVWDASSKDGDGNVARGRVVFDGSRNSFAHSDGRLVACVGVSGMVVVETADAVLVAAKDRVQDVKAIVGRLKAQRDSEADEHRKVGRPWGFYDSLDRGERFQVKHVVVKPGGRLSLQMHHHRAEHWIVVRGTALVTRGDERFLLSENQSTFIALGVTHRLENPGKTPLEIIEVQSGGYLGEDDIVRFDDQYGRDEGSADARHGSSDR</sequence>
<keyword evidence="6" id="KW-0342">GTP-binding</keyword>
<feature type="domain" description="Nucleotidyl transferase" evidence="9">
    <location>
        <begin position="28"/>
        <end position="328"/>
    </location>
</feature>
<dbReference type="InterPro" id="IPR029044">
    <property type="entry name" value="Nucleotide-diphossugar_trans"/>
</dbReference>
<dbReference type="InterPro" id="IPR006375">
    <property type="entry name" value="Man1P_GuaTrfase/Man6P_Isoase"/>
</dbReference>
<evidence type="ECO:0000259" key="10">
    <source>
        <dbReference type="Pfam" id="PF01050"/>
    </source>
</evidence>
<dbReference type="PANTHER" id="PTHR46390:SF1">
    <property type="entry name" value="MANNOSE-1-PHOSPHATE GUANYLYLTRANSFERASE"/>
    <property type="match status" value="1"/>
</dbReference>
<feature type="domain" description="Mannose-6-phosphate isomerase type II C-terminal" evidence="10">
    <location>
        <begin position="395"/>
        <end position="508"/>
    </location>
</feature>
<dbReference type="GO" id="GO:0000271">
    <property type="term" value="P:polysaccharide biosynthetic process"/>
    <property type="evidence" value="ECO:0007669"/>
    <property type="project" value="InterPro"/>
</dbReference>
<dbReference type="AlphaFoldDB" id="A0A149Q1A8"/>
<dbReference type="GO" id="GO:0009298">
    <property type="term" value="P:GDP-mannose biosynthetic process"/>
    <property type="evidence" value="ECO:0007669"/>
    <property type="project" value="TreeGrafter"/>
</dbReference>
<dbReference type="PANTHER" id="PTHR46390">
    <property type="entry name" value="MANNOSE-1-PHOSPHATE GUANYLYLTRANSFERASE"/>
    <property type="match status" value="1"/>
</dbReference>
<keyword evidence="3" id="KW-0808">Transferase</keyword>
<dbReference type="InterPro" id="IPR011051">
    <property type="entry name" value="RmlC_Cupin_sf"/>
</dbReference>
<dbReference type="InterPro" id="IPR054566">
    <property type="entry name" value="ManC/GMP-like_b-helix"/>
</dbReference>
<dbReference type="CDD" id="cd02509">
    <property type="entry name" value="GDP-M1P_Guanylyltransferase"/>
    <property type="match status" value="1"/>
</dbReference>
<accession>A0A149Q1A8</accession>
<gene>
    <name evidence="12" type="ORF">CI15_00500</name>
</gene>
<dbReference type="InterPro" id="IPR005835">
    <property type="entry name" value="NTP_transferase_dom"/>
</dbReference>
<dbReference type="Pfam" id="PF00483">
    <property type="entry name" value="NTP_transferase"/>
    <property type="match status" value="1"/>
</dbReference>
<dbReference type="InterPro" id="IPR001538">
    <property type="entry name" value="Man6P_isomerase-2_C"/>
</dbReference>
<evidence type="ECO:0000256" key="4">
    <source>
        <dbReference type="ARBA" id="ARBA00022695"/>
    </source>
</evidence>